<name>R0KX45_EXST2</name>
<feature type="binding site" evidence="5">
    <location>
        <position position="134"/>
    </location>
    <ligand>
        <name>a divalent metal cation</name>
        <dbReference type="ChEBI" id="CHEBI:60240"/>
        <label>1</label>
    </ligand>
</feature>
<dbReference type="InterPro" id="IPR001130">
    <property type="entry name" value="TatD-like"/>
</dbReference>
<dbReference type="OrthoDB" id="6079689at2759"/>
<keyword evidence="4" id="KW-0378">Hydrolase</keyword>
<dbReference type="Gene3D" id="3.20.20.140">
    <property type="entry name" value="Metal-dependent hydrolases"/>
    <property type="match status" value="1"/>
</dbReference>
<dbReference type="PANTHER" id="PTHR10060">
    <property type="entry name" value="TATD FAMILY DEOXYRIBONUCLEASE"/>
    <property type="match status" value="1"/>
</dbReference>
<dbReference type="GeneID" id="19397273"/>
<dbReference type="InterPro" id="IPR032466">
    <property type="entry name" value="Metal_Hydrolase"/>
</dbReference>
<evidence type="ECO:0000256" key="1">
    <source>
        <dbReference type="ARBA" id="ARBA00009275"/>
    </source>
</evidence>
<evidence type="ECO:0000256" key="5">
    <source>
        <dbReference type="PIRSR" id="PIRSR005902-1"/>
    </source>
</evidence>
<dbReference type="Proteomes" id="UP000016935">
    <property type="component" value="Unassembled WGS sequence"/>
</dbReference>
<evidence type="ECO:0008006" key="8">
    <source>
        <dbReference type="Google" id="ProtNLM"/>
    </source>
</evidence>
<feature type="binding site" evidence="5">
    <location>
        <position position="248"/>
    </location>
    <ligand>
        <name>a divalent metal cation</name>
        <dbReference type="ChEBI" id="CHEBI:60240"/>
        <label>1</label>
    </ligand>
</feature>
<dbReference type="PIRSF" id="PIRSF005902">
    <property type="entry name" value="DNase_TatD"/>
    <property type="match status" value="1"/>
</dbReference>
<dbReference type="PROSITE" id="PS01090">
    <property type="entry name" value="TATD_2"/>
    <property type="match status" value="1"/>
</dbReference>
<dbReference type="HOGENOM" id="CLU_031506_1_0_1"/>
<comment type="similarity">
    <text evidence="1">Belongs to the metallo-dependent hydrolases superfamily. TatD-type hydrolase family.</text>
</comment>
<organism evidence="6 7">
    <name type="scientific">Exserohilum turcicum (strain 28A)</name>
    <name type="common">Northern leaf blight fungus</name>
    <name type="synonym">Setosphaeria turcica</name>
    <dbReference type="NCBI Taxonomy" id="671987"/>
    <lineage>
        <taxon>Eukaryota</taxon>
        <taxon>Fungi</taxon>
        <taxon>Dikarya</taxon>
        <taxon>Ascomycota</taxon>
        <taxon>Pezizomycotina</taxon>
        <taxon>Dothideomycetes</taxon>
        <taxon>Pleosporomycetidae</taxon>
        <taxon>Pleosporales</taxon>
        <taxon>Pleosporineae</taxon>
        <taxon>Pleosporaceae</taxon>
        <taxon>Exserohilum</taxon>
    </lineage>
</organism>
<evidence type="ECO:0000256" key="4">
    <source>
        <dbReference type="ARBA" id="ARBA00022801"/>
    </source>
</evidence>
<dbReference type="GO" id="GO:0046872">
    <property type="term" value="F:metal ion binding"/>
    <property type="evidence" value="ECO:0007669"/>
    <property type="project" value="UniProtKB-KW"/>
</dbReference>
<keyword evidence="2" id="KW-0540">Nuclease</keyword>
<dbReference type="InterPro" id="IPR050891">
    <property type="entry name" value="TatD-type_Hydrolase"/>
</dbReference>
<dbReference type="RefSeq" id="XP_008021135.1">
    <property type="nucleotide sequence ID" value="XM_008022944.1"/>
</dbReference>
<dbReference type="SUPFAM" id="SSF51556">
    <property type="entry name" value="Metallo-dependent hydrolases"/>
    <property type="match status" value="1"/>
</dbReference>
<reference evidence="6 7" key="2">
    <citation type="journal article" date="2013" name="PLoS Genet.">
        <title>Comparative genome structure, secondary metabolite, and effector coding capacity across Cochliobolus pathogens.</title>
        <authorList>
            <person name="Condon B.J."/>
            <person name="Leng Y."/>
            <person name="Wu D."/>
            <person name="Bushley K.E."/>
            <person name="Ohm R.A."/>
            <person name="Otillar R."/>
            <person name="Martin J."/>
            <person name="Schackwitz W."/>
            <person name="Grimwood J."/>
            <person name="MohdZainudin N."/>
            <person name="Xue C."/>
            <person name="Wang R."/>
            <person name="Manning V.A."/>
            <person name="Dhillon B."/>
            <person name="Tu Z.J."/>
            <person name="Steffenson B.J."/>
            <person name="Salamov A."/>
            <person name="Sun H."/>
            <person name="Lowry S."/>
            <person name="LaButti K."/>
            <person name="Han J."/>
            <person name="Copeland A."/>
            <person name="Lindquist E."/>
            <person name="Barry K."/>
            <person name="Schmutz J."/>
            <person name="Baker S.E."/>
            <person name="Ciuffetti L.M."/>
            <person name="Grigoriev I.V."/>
            <person name="Zhong S."/>
            <person name="Turgeon B.G."/>
        </authorList>
    </citation>
    <scope>NUCLEOTIDE SEQUENCE [LARGE SCALE GENOMIC DNA]</scope>
    <source>
        <strain evidence="7">28A</strain>
    </source>
</reference>
<dbReference type="GO" id="GO:0005829">
    <property type="term" value="C:cytosol"/>
    <property type="evidence" value="ECO:0007669"/>
    <property type="project" value="TreeGrafter"/>
</dbReference>
<accession>R0KX45</accession>
<feature type="binding site" evidence="5">
    <location>
        <position position="200"/>
    </location>
    <ligand>
        <name>a divalent metal cation</name>
        <dbReference type="ChEBI" id="CHEBI:60240"/>
        <label>2</label>
    </ligand>
</feature>
<evidence type="ECO:0000256" key="2">
    <source>
        <dbReference type="ARBA" id="ARBA00022722"/>
    </source>
</evidence>
<evidence type="ECO:0000256" key="3">
    <source>
        <dbReference type="ARBA" id="ARBA00022723"/>
    </source>
</evidence>
<dbReference type="AlphaFoldDB" id="R0KX45"/>
<keyword evidence="7" id="KW-1185">Reference proteome</keyword>
<keyword evidence="3 5" id="KW-0479">Metal-binding</keyword>
<dbReference type="PANTHER" id="PTHR10060:SF15">
    <property type="entry name" value="DEOXYRIBONUCLEASE TATDN1"/>
    <property type="match status" value="1"/>
</dbReference>
<gene>
    <name evidence="6" type="ORF">SETTUDRAFT_153233</name>
</gene>
<feature type="binding site" evidence="5">
    <location>
        <position position="173"/>
    </location>
    <ligand>
        <name>a divalent metal cation</name>
        <dbReference type="ChEBI" id="CHEBI:60240"/>
        <label>2</label>
    </ligand>
</feature>
<dbReference type="InterPro" id="IPR018228">
    <property type="entry name" value="DNase_TatD-rel_CS"/>
</dbReference>
<dbReference type="GO" id="GO:0008296">
    <property type="term" value="F:3'-5'-DNA exonuclease activity"/>
    <property type="evidence" value="ECO:0007669"/>
    <property type="project" value="TreeGrafter"/>
</dbReference>
<evidence type="ECO:0000313" key="6">
    <source>
        <dbReference type="EMBL" id="EOA92277.1"/>
    </source>
</evidence>
<dbReference type="Pfam" id="PF01026">
    <property type="entry name" value="TatD_DNase"/>
    <property type="match status" value="1"/>
</dbReference>
<protein>
    <recommendedName>
        <fullName evidence="8">Mg-dependent DNase</fullName>
    </recommendedName>
</protein>
<dbReference type="eggNOG" id="KOG3020">
    <property type="taxonomic scope" value="Eukaryota"/>
</dbReference>
<reference evidence="6 7" key="1">
    <citation type="journal article" date="2012" name="PLoS Pathog.">
        <title>Diverse lifestyles and strategies of plant pathogenesis encoded in the genomes of eighteen Dothideomycetes fungi.</title>
        <authorList>
            <person name="Ohm R.A."/>
            <person name="Feau N."/>
            <person name="Henrissat B."/>
            <person name="Schoch C.L."/>
            <person name="Horwitz B.A."/>
            <person name="Barry K.W."/>
            <person name="Condon B.J."/>
            <person name="Copeland A.C."/>
            <person name="Dhillon B."/>
            <person name="Glaser F."/>
            <person name="Hesse C.N."/>
            <person name="Kosti I."/>
            <person name="LaButti K."/>
            <person name="Lindquist E.A."/>
            <person name="Lucas S."/>
            <person name="Salamov A.A."/>
            <person name="Bradshaw R.E."/>
            <person name="Ciuffetti L."/>
            <person name="Hamelin R.C."/>
            <person name="Kema G.H.J."/>
            <person name="Lawrence C."/>
            <person name="Scott J.A."/>
            <person name="Spatafora J.W."/>
            <person name="Turgeon B.G."/>
            <person name="de Wit P.J.G.M."/>
            <person name="Zhong S."/>
            <person name="Goodwin S.B."/>
            <person name="Grigoriev I.V."/>
        </authorList>
    </citation>
    <scope>NUCLEOTIDE SEQUENCE [LARGE SCALE GENOMIC DNA]</scope>
    <source>
        <strain evidence="7">28A</strain>
    </source>
</reference>
<evidence type="ECO:0000313" key="7">
    <source>
        <dbReference type="Proteomes" id="UP000016935"/>
    </source>
</evidence>
<dbReference type="CDD" id="cd01310">
    <property type="entry name" value="TatD_DNAse"/>
    <property type="match status" value="1"/>
</dbReference>
<dbReference type="EMBL" id="KB908481">
    <property type="protein sequence ID" value="EOA92277.1"/>
    <property type="molecule type" value="Genomic_DNA"/>
</dbReference>
<proteinExistence type="inferred from homology"/>
<sequence length="333" mass="37100">MSAYALLDGFPTQAPSAPVRKLRYADVAVTATAKEFAGTYRGKQYHDPDFDAVLDRAAVAGVDKVMLTGMYASDVPVNIAIARRRPKQCRITIGVHPYHAAEADDGGEPYYEALLQSISQVMQQEPQLLAAFGELGLDYDKLAAAPKEAQIRVFKRQLDMLVRAGWKLPLFLHCRAAFDDFISILESYWDQLPLQSGLVHSFVGTTAQMQKLVSMGLHVSVNNFAFRDRDSLEMIRCIPLVKLHIETDAPWGEIQPSSEVAKAYLQNATKWPWGSKKKDKFSLGDMVKERNESCNIEKVALVVAGLKGLSIEEVADHAWENSISMFFSRSVDE</sequence>